<comment type="caution">
    <text evidence="2">The sequence shown here is derived from an EMBL/GenBank/DDBJ whole genome shotgun (WGS) entry which is preliminary data.</text>
</comment>
<protein>
    <submittedName>
        <fullName evidence="2">Uncharacterized protein</fullName>
    </submittedName>
</protein>
<name>X1M0K2_9ZZZZ</name>
<reference evidence="2" key="1">
    <citation type="journal article" date="2014" name="Front. Microbiol.">
        <title>High frequency of phylogenetically diverse reductive dehalogenase-homologous genes in deep subseafloor sedimentary metagenomes.</title>
        <authorList>
            <person name="Kawai M."/>
            <person name="Futagami T."/>
            <person name="Toyoda A."/>
            <person name="Takaki Y."/>
            <person name="Nishi S."/>
            <person name="Hori S."/>
            <person name="Arai W."/>
            <person name="Tsubouchi T."/>
            <person name="Morono Y."/>
            <person name="Uchiyama I."/>
            <person name="Ito T."/>
            <person name="Fujiyama A."/>
            <person name="Inagaki F."/>
            <person name="Takami H."/>
        </authorList>
    </citation>
    <scope>NUCLEOTIDE SEQUENCE</scope>
    <source>
        <strain evidence="2">Expedition CK06-06</strain>
    </source>
</reference>
<sequence>MNIYVKISFDREDKCLYNIMSPEYIANLKLYQVKKFYDGTEVEHNVMLKTDISYKFHIGRVSAIGGELINREVEVYYYLTDPDDIEFTIYANQTMKNVGEVLHFNFGTAIGGVYTVKIKIYCKVDVVNVAYAIAEDYSISTVINGTEPDPEPSNGTIRGYFYVPIEWTLGFVVGAGLVVGALIVIGSVRRKKSSVSL</sequence>
<evidence type="ECO:0000256" key="1">
    <source>
        <dbReference type="SAM" id="Phobius"/>
    </source>
</evidence>
<dbReference type="AlphaFoldDB" id="X1M0K2"/>
<organism evidence="2">
    <name type="scientific">marine sediment metagenome</name>
    <dbReference type="NCBI Taxonomy" id="412755"/>
    <lineage>
        <taxon>unclassified sequences</taxon>
        <taxon>metagenomes</taxon>
        <taxon>ecological metagenomes</taxon>
    </lineage>
</organism>
<keyword evidence="1" id="KW-0812">Transmembrane</keyword>
<keyword evidence="1" id="KW-1133">Transmembrane helix</keyword>
<gene>
    <name evidence="2" type="ORF">S06H3_15640</name>
</gene>
<keyword evidence="1" id="KW-0472">Membrane</keyword>
<accession>X1M0K2</accession>
<proteinExistence type="predicted"/>
<dbReference type="EMBL" id="BARV01007704">
    <property type="protein sequence ID" value="GAI11581.1"/>
    <property type="molecule type" value="Genomic_DNA"/>
</dbReference>
<feature type="transmembrane region" description="Helical" evidence="1">
    <location>
        <begin position="167"/>
        <end position="188"/>
    </location>
</feature>
<evidence type="ECO:0000313" key="2">
    <source>
        <dbReference type="EMBL" id="GAI11581.1"/>
    </source>
</evidence>